<evidence type="ECO:0000256" key="1">
    <source>
        <dbReference type="ARBA" id="ARBA00010531"/>
    </source>
</evidence>
<name>W4QT87_HALA3</name>
<dbReference type="Pfam" id="PF00687">
    <property type="entry name" value="Ribosomal_L1"/>
    <property type="match status" value="1"/>
</dbReference>
<dbReference type="GO" id="GO:0003735">
    <property type="term" value="F:structural constituent of ribosome"/>
    <property type="evidence" value="ECO:0007669"/>
    <property type="project" value="InterPro"/>
</dbReference>
<comment type="similarity">
    <text evidence="1 9 10">Belongs to the universal ribosomal protein uL1 family.</text>
</comment>
<dbReference type="InterPro" id="IPR016095">
    <property type="entry name" value="Ribosomal_uL1_3-a/b-sand"/>
</dbReference>
<keyword evidence="4 9" id="KW-0810">Translation regulation</keyword>
<evidence type="ECO:0000313" key="12">
    <source>
        <dbReference type="Proteomes" id="UP000018896"/>
    </source>
</evidence>
<dbReference type="InterPro" id="IPR023673">
    <property type="entry name" value="Ribosomal_uL1_CS"/>
</dbReference>
<dbReference type="GO" id="GO:0006417">
    <property type="term" value="P:regulation of translation"/>
    <property type="evidence" value="ECO:0007669"/>
    <property type="project" value="UniProtKB-KW"/>
</dbReference>
<dbReference type="STRING" id="1236973.JCM9157_2417"/>
<dbReference type="Gene3D" id="3.40.50.790">
    <property type="match status" value="1"/>
</dbReference>
<keyword evidence="5 9" id="KW-0694">RNA-binding</keyword>
<keyword evidence="2 9" id="KW-0678">Repressor</keyword>
<dbReference type="PANTHER" id="PTHR36427">
    <property type="entry name" value="54S RIBOSOMAL PROTEIN L1, MITOCHONDRIAL"/>
    <property type="match status" value="1"/>
</dbReference>
<keyword evidence="7 9" id="KW-0687">Ribonucleoprotein</keyword>
<evidence type="ECO:0000256" key="4">
    <source>
        <dbReference type="ARBA" id="ARBA00022845"/>
    </source>
</evidence>
<evidence type="ECO:0000256" key="10">
    <source>
        <dbReference type="RuleBase" id="RU000659"/>
    </source>
</evidence>
<dbReference type="GO" id="GO:0006412">
    <property type="term" value="P:translation"/>
    <property type="evidence" value="ECO:0007669"/>
    <property type="project" value="UniProtKB-UniRule"/>
</dbReference>
<dbReference type="eggNOG" id="COG0081">
    <property type="taxonomic scope" value="Bacteria"/>
</dbReference>
<evidence type="ECO:0000256" key="5">
    <source>
        <dbReference type="ARBA" id="ARBA00022884"/>
    </source>
</evidence>
<dbReference type="GO" id="GO:0000049">
    <property type="term" value="F:tRNA binding"/>
    <property type="evidence" value="ECO:0007669"/>
    <property type="project" value="UniProtKB-KW"/>
</dbReference>
<dbReference type="GO" id="GO:0015934">
    <property type="term" value="C:large ribosomal subunit"/>
    <property type="evidence" value="ECO:0007669"/>
    <property type="project" value="InterPro"/>
</dbReference>
<sequence>MAKKSKKYVDALKLVDRDTAYQVEEAIELVKKTATAKFDETVEVAVRLGVDPKKADQQIRGAVVLPNGTGKTQRVLVFAKGEKAKEAEAAGADFVGDEDMINKINQGWFEFDVIVATPDMMAQVGKLGRVLGPKGLMPNPKTGTVTFDVTKAVNEIKAGKVEYRVDKAGNIHVPIGKVSFETEKLSENFKTIIETLVKAKPAAAKGTYMKNVAIASTMGPGVRVNASALAR</sequence>
<comment type="function">
    <text evidence="9">Binds directly to 23S rRNA. The L1 stalk is quite mobile in the ribosome, and is involved in E site tRNA release.</text>
</comment>
<dbReference type="InterPro" id="IPR028364">
    <property type="entry name" value="Ribosomal_uL1/biogenesis"/>
</dbReference>
<dbReference type="PIRSF" id="PIRSF002155">
    <property type="entry name" value="Ribosomal_L1"/>
    <property type="match status" value="1"/>
</dbReference>
<evidence type="ECO:0000256" key="3">
    <source>
        <dbReference type="ARBA" id="ARBA00022730"/>
    </source>
</evidence>
<reference evidence="11 12" key="1">
    <citation type="journal article" date="2014" name="Genome Announc.">
        <title>Draft Genome Sequences of Three Alkaliphilic Bacillus Strains, Bacillus wakoensis JCM 9140T, Bacillus akibai JCM 9157T, and Bacillus hemicellulosilyticus JCM 9152T.</title>
        <authorList>
            <person name="Yuki M."/>
            <person name="Oshima K."/>
            <person name="Suda W."/>
            <person name="Oshida Y."/>
            <person name="Kitamura K."/>
            <person name="Iida T."/>
            <person name="Hattori M."/>
            <person name="Ohkuma M."/>
        </authorList>
    </citation>
    <scope>NUCLEOTIDE SEQUENCE [LARGE SCALE GENOMIC DNA]</scope>
    <source>
        <strain evidence="11 12">JCM 9157</strain>
    </source>
</reference>
<evidence type="ECO:0000313" key="11">
    <source>
        <dbReference type="EMBL" id="GAE35316.1"/>
    </source>
</evidence>
<dbReference type="HAMAP" id="MF_01318_B">
    <property type="entry name" value="Ribosomal_uL1_B"/>
    <property type="match status" value="1"/>
</dbReference>
<keyword evidence="12" id="KW-1185">Reference proteome</keyword>
<dbReference type="SUPFAM" id="SSF56808">
    <property type="entry name" value="Ribosomal protein L1"/>
    <property type="match status" value="1"/>
</dbReference>
<gene>
    <name evidence="9" type="primary">rplA</name>
    <name evidence="11" type="ORF">JCM9157_2417</name>
</gene>
<dbReference type="FunFam" id="3.40.50.790:FF:000001">
    <property type="entry name" value="50S ribosomal protein L1"/>
    <property type="match status" value="1"/>
</dbReference>
<organism evidence="11 12">
    <name type="scientific">Halalkalibacter akibai (strain ATCC 43226 / DSM 21942 / CIP 109018 / JCM 9157 / 1139)</name>
    <name type="common">Bacillus akibai</name>
    <dbReference type="NCBI Taxonomy" id="1236973"/>
    <lineage>
        <taxon>Bacteria</taxon>
        <taxon>Bacillati</taxon>
        <taxon>Bacillota</taxon>
        <taxon>Bacilli</taxon>
        <taxon>Bacillales</taxon>
        <taxon>Bacillaceae</taxon>
        <taxon>Halalkalibacter</taxon>
    </lineage>
</organism>
<evidence type="ECO:0000256" key="7">
    <source>
        <dbReference type="ARBA" id="ARBA00023274"/>
    </source>
</evidence>
<dbReference type="Gene3D" id="3.30.190.20">
    <property type="match status" value="1"/>
</dbReference>
<evidence type="ECO:0000256" key="9">
    <source>
        <dbReference type="HAMAP-Rule" id="MF_01318"/>
    </source>
</evidence>
<comment type="function">
    <text evidence="9">Protein L1 is also a translational repressor protein, it controls the translation of the L11 operon by binding to its mRNA.</text>
</comment>
<dbReference type="InterPro" id="IPR002143">
    <property type="entry name" value="Ribosomal_uL1"/>
</dbReference>
<keyword evidence="9" id="KW-0820">tRNA-binding</keyword>
<dbReference type="AlphaFoldDB" id="W4QT87"/>
<dbReference type="PROSITE" id="PS01199">
    <property type="entry name" value="RIBOSOMAL_L1"/>
    <property type="match status" value="1"/>
</dbReference>
<dbReference type="OrthoDB" id="9803740at2"/>
<evidence type="ECO:0000256" key="8">
    <source>
        <dbReference type="ARBA" id="ARBA00035241"/>
    </source>
</evidence>
<evidence type="ECO:0000256" key="6">
    <source>
        <dbReference type="ARBA" id="ARBA00022980"/>
    </source>
</evidence>
<comment type="subunit">
    <text evidence="9">Part of the 50S ribosomal subunit.</text>
</comment>
<dbReference type="RefSeq" id="WP_035664713.1">
    <property type="nucleotide sequence ID" value="NZ_BAUV01000017.1"/>
</dbReference>
<dbReference type="NCBIfam" id="TIGR01169">
    <property type="entry name" value="rplA_bact"/>
    <property type="match status" value="1"/>
</dbReference>
<dbReference type="InterPro" id="IPR023674">
    <property type="entry name" value="Ribosomal_uL1-like"/>
</dbReference>
<keyword evidence="3 9" id="KW-0699">rRNA-binding</keyword>
<dbReference type="PANTHER" id="PTHR36427:SF3">
    <property type="entry name" value="LARGE RIBOSOMAL SUBUNIT PROTEIN UL1M"/>
    <property type="match status" value="1"/>
</dbReference>
<dbReference type="Proteomes" id="UP000018896">
    <property type="component" value="Unassembled WGS sequence"/>
</dbReference>
<dbReference type="EMBL" id="BAUV01000017">
    <property type="protein sequence ID" value="GAE35316.1"/>
    <property type="molecule type" value="Genomic_DNA"/>
</dbReference>
<comment type="caution">
    <text evidence="11">The sequence shown here is derived from an EMBL/GenBank/DDBJ whole genome shotgun (WGS) entry which is preliminary data.</text>
</comment>
<evidence type="ECO:0000256" key="2">
    <source>
        <dbReference type="ARBA" id="ARBA00022491"/>
    </source>
</evidence>
<dbReference type="GO" id="GO:0019843">
    <property type="term" value="F:rRNA binding"/>
    <property type="evidence" value="ECO:0007669"/>
    <property type="project" value="UniProtKB-UniRule"/>
</dbReference>
<proteinExistence type="inferred from homology"/>
<accession>W4QT87</accession>
<dbReference type="InterPro" id="IPR005878">
    <property type="entry name" value="Ribosom_uL1_bac-type"/>
</dbReference>
<dbReference type="CDD" id="cd00403">
    <property type="entry name" value="Ribosomal_L1"/>
    <property type="match status" value="1"/>
</dbReference>
<keyword evidence="6 9" id="KW-0689">Ribosomal protein</keyword>
<protein>
    <recommendedName>
        <fullName evidence="8 9">Large ribosomal subunit protein uL1</fullName>
    </recommendedName>
</protein>